<dbReference type="InterPro" id="IPR036291">
    <property type="entry name" value="NAD(P)-bd_dom_sf"/>
</dbReference>
<dbReference type="InterPro" id="IPR013149">
    <property type="entry name" value="ADH-like_C"/>
</dbReference>
<protein>
    <submittedName>
        <fullName evidence="2">Chaperonin 10-like protein</fullName>
    </submittedName>
</protein>
<dbReference type="InterPro" id="IPR013154">
    <property type="entry name" value="ADH-like_N"/>
</dbReference>
<dbReference type="AlphaFoldDB" id="A0AAD7C9Q5"/>
<dbReference type="InterPro" id="IPR020843">
    <property type="entry name" value="ER"/>
</dbReference>
<evidence type="ECO:0000259" key="1">
    <source>
        <dbReference type="SMART" id="SM00829"/>
    </source>
</evidence>
<dbReference type="CDD" id="cd08249">
    <property type="entry name" value="enoyl_reductase_like"/>
    <property type="match status" value="1"/>
</dbReference>
<gene>
    <name evidence="2" type="ORF">FB45DRAFT_902012</name>
</gene>
<evidence type="ECO:0000313" key="2">
    <source>
        <dbReference type="EMBL" id="KAJ7642201.1"/>
    </source>
</evidence>
<dbReference type="Gene3D" id="3.90.180.10">
    <property type="entry name" value="Medium-chain alcohol dehydrogenases, catalytic domain"/>
    <property type="match status" value="1"/>
</dbReference>
<dbReference type="Gene3D" id="3.40.50.720">
    <property type="entry name" value="NAD(P)-binding Rossmann-like Domain"/>
    <property type="match status" value="1"/>
</dbReference>
<keyword evidence="3" id="KW-1185">Reference proteome</keyword>
<dbReference type="InterPro" id="IPR047122">
    <property type="entry name" value="Trans-enoyl_RdTase-like"/>
</dbReference>
<organism evidence="2 3">
    <name type="scientific">Roridomyces roridus</name>
    <dbReference type="NCBI Taxonomy" id="1738132"/>
    <lineage>
        <taxon>Eukaryota</taxon>
        <taxon>Fungi</taxon>
        <taxon>Dikarya</taxon>
        <taxon>Basidiomycota</taxon>
        <taxon>Agaricomycotina</taxon>
        <taxon>Agaricomycetes</taxon>
        <taxon>Agaricomycetidae</taxon>
        <taxon>Agaricales</taxon>
        <taxon>Marasmiineae</taxon>
        <taxon>Mycenaceae</taxon>
        <taxon>Roridomyces</taxon>
    </lineage>
</organism>
<proteinExistence type="predicted"/>
<dbReference type="Pfam" id="PF08240">
    <property type="entry name" value="ADH_N"/>
    <property type="match status" value="1"/>
</dbReference>
<dbReference type="PANTHER" id="PTHR45348">
    <property type="entry name" value="HYPOTHETICAL OXIDOREDUCTASE (EUROFUNG)"/>
    <property type="match status" value="1"/>
</dbReference>
<dbReference type="GO" id="GO:0016651">
    <property type="term" value="F:oxidoreductase activity, acting on NAD(P)H"/>
    <property type="evidence" value="ECO:0007669"/>
    <property type="project" value="InterPro"/>
</dbReference>
<accession>A0AAD7C9Q5</accession>
<dbReference type="Pfam" id="PF00107">
    <property type="entry name" value="ADH_zinc_N"/>
    <property type="match status" value="1"/>
</dbReference>
<dbReference type="SUPFAM" id="SSF50129">
    <property type="entry name" value="GroES-like"/>
    <property type="match status" value="1"/>
</dbReference>
<dbReference type="InterPro" id="IPR011032">
    <property type="entry name" value="GroES-like_sf"/>
</dbReference>
<feature type="domain" description="Enoyl reductase (ER)" evidence="1">
    <location>
        <begin position="14"/>
        <end position="338"/>
    </location>
</feature>
<sequence length="344" mass="36430">MSTQKALVLKEKFGQFVVDSWPMPPAPAAGQVLIKIQATALNPVDWKMRKVGAFIDKYPTIVGWDFSGDVEAVGEGVDSLKKGDRVMGLTFPPHGFSAFQQYALMPADLVGKIPDSLDYAEAASIPLGYATAAIGLLAAAPAGAGLDPTCAFEKSFAGEPVFVFGGSSSVGQFALQILREYKFSPIITYASAKHTDFLKSLGATHVIDRNAVPTASVPEAVRHIAGPSASFKIVYDAISEPDTQEVCFELVSSEGGTAVAVLGGEEHDVNGRKLIHILGSPHAHREFGVLMWKTLAKQVAEGIIVPNRAEKLPNGLVGIVDGLAKMENNAVSGVKLVAFPQETN</sequence>
<comment type="caution">
    <text evidence="2">The sequence shown here is derived from an EMBL/GenBank/DDBJ whole genome shotgun (WGS) entry which is preliminary data.</text>
</comment>
<reference evidence="2" key="1">
    <citation type="submission" date="2023-03" db="EMBL/GenBank/DDBJ databases">
        <title>Massive genome expansion in bonnet fungi (Mycena s.s.) driven by repeated elements and novel gene families across ecological guilds.</title>
        <authorList>
            <consortium name="Lawrence Berkeley National Laboratory"/>
            <person name="Harder C.B."/>
            <person name="Miyauchi S."/>
            <person name="Viragh M."/>
            <person name="Kuo A."/>
            <person name="Thoen E."/>
            <person name="Andreopoulos B."/>
            <person name="Lu D."/>
            <person name="Skrede I."/>
            <person name="Drula E."/>
            <person name="Henrissat B."/>
            <person name="Morin E."/>
            <person name="Kohler A."/>
            <person name="Barry K."/>
            <person name="LaButti K."/>
            <person name="Morin E."/>
            <person name="Salamov A."/>
            <person name="Lipzen A."/>
            <person name="Mereny Z."/>
            <person name="Hegedus B."/>
            <person name="Baldrian P."/>
            <person name="Stursova M."/>
            <person name="Weitz H."/>
            <person name="Taylor A."/>
            <person name="Grigoriev I.V."/>
            <person name="Nagy L.G."/>
            <person name="Martin F."/>
            <person name="Kauserud H."/>
        </authorList>
    </citation>
    <scope>NUCLEOTIDE SEQUENCE</scope>
    <source>
        <strain evidence="2">9284</strain>
    </source>
</reference>
<name>A0AAD7C9Q5_9AGAR</name>
<dbReference type="SUPFAM" id="SSF51735">
    <property type="entry name" value="NAD(P)-binding Rossmann-fold domains"/>
    <property type="match status" value="1"/>
</dbReference>
<dbReference type="PANTHER" id="PTHR45348:SF2">
    <property type="entry name" value="ZINC-TYPE ALCOHOL DEHYDROGENASE-LIKE PROTEIN C2E1P3.01"/>
    <property type="match status" value="1"/>
</dbReference>
<dbReference type="EMBL" id="JARKIF010000004">
    <property type="protein sequence ID" value="KAJ7642201.1"/>
    <property type="molecule type" value="Genomic_DNA"/>
</dbReference>
<evidence type="ECO:0000313" key="3">
    <source>
        <dbReference type="Proteomes" id="UP001221142"/>
    </source>
</evidence>
<dbReference type="SMART" id="SM00829">
    <property type="entry name" value="PKS_ER"/>
    <property type="match status" value="1"/>
</dbReference>
<dbReference type="Proteomes" id="UP001221142">
    <property type="component" value="Unassembled WGS sequence"/>
</dbReference>